<sequence>MKSYFICANGSPTRARTWDLRINSPKLFYIYFTVSIWKYKISSELRDQIRANEGK</sequence>
<accession>A0A3P3ZR80</accession>
<organism evidence="1">
    <name type="scientific">mine drainage metagenome</name>
    <dbReference type="NCBI Taxonomy" id="410659"/>
    <lineage>
        <taxon>unclassified sequences</taxon>
        <taxon>metagenomes</taxon>
        <taxon>ecological metagenomes</taxon>
    </lineage>
</organism>
<name>A0A3P3ZR80_9ZZZZ</name>
<protein>
    <submittedName>
        <fullName evidence="1">Uncharacterized protein</fullName>
    </submittedName>
</protein>
<proteinExistence type="predicted"/>
<evidence type="ECO:0000313" key="1">
    <source>
        <dbReference type="EMBL" id="VAY89428.1"/>
    </source>
</evidence>
<reference evidence="1" key="1">
    <citation type="submission" date="2018-10" db="EMBL/GenBank/DDBJ databases">
        <authorList>
            <person name="Plewniak F."/>
        </authorList>
    </citation>
    <scope>NUCLEOTIDE SEQUENCE</scope>
</reference>
<dbReference type="AlphaFoldDB" id="A0A3P3ZR80"/>
<gene>
    <name evidence="1" type="ORF">CARN8_6670002</name>
</gene>
<dbReference type="EMBL" id="UOYP01000631">
    <property type="protein sequence ID" value="VAY89428.1"/>
    <property type="molecule type" value="Genomic_DNA"/>
</dbReference>